<gene>
    <name evidence="1" type="ORF">GCM10009846_27550</name>
</gene>
<dbReference type="InterPro" id="IPR023393">
    <property type="entry name" value="START-like_dom_sf"/>
</dbReference>
<dbReference type="Pfam" id="PF10604">
    <property type="entry name" value="Polyketide_cyc2"/>
    <property type="match status" value="1"/>
</dbReference>
<dbReference type="EMBL" id="BAAAQT010000008">
    <property type="protein sequence ID" value="GAA2175892.1"/>
    <property type="molecule type" value="Genomic_DNA"/>
</dbReference>
<accession>A0ABP5MMW5</accession>
<evidence type="ECO:0000313" key="1">
    <source>
        <dbReference type="EMBL" id="GAA2175892.1"/>
    </source>
</evidence>
<dbReference type="Gene3D" id="3.30.530.20">
    <property type="match status" value="1"/>
</dbReference>
<dbReference type="InterPro" id="IPR019587">
    <property type="entry name" value="Polyketide_cyclase/dehydratase"/>
</dbReference>
<keyword evidence="2" id="KW-1185">Reference proteome</keyword>
<dbReference type="RefSeq" id="WP_344344616.1">
    <property type="nucleotide sequence ID" value="NZ_BAAAQT010000008.1"/>
</dbReference>
<name>A0ABP5MMW5_9MICO</name>
<evidence type="ECO:0008006" key="3">
    <source>
        <dbReference type="Google" id="ProtNLM"/>
    </source>
</evidence>
<organism evidence="1 2">
    <name type="scientific">Agrococcus versicolor</name>
    <dbReference type="NCBI Taxonomy" id="501482"/>
    <lineage>
        <taxon>Bacteria</taxon>
        <taxon>Bacillati</taxon>
        <taxon>Actinomycetota</taxon>
        <taxon>Actinomycetes</taxon>
        <taxon>Micrococcales</taxon>
        <taxon>Microbacteriaceae</taxon>
        <taxon>Agrococcus</taxon>
    </lineage>
</organism>
<dbReference type="CDD" id="cd07821">
    <property type="entry name" value="PYR_PYL_RCAR_like"/>
    <property type="match status" value="1"/>
</dbReference>
<dbReference type="SUPFAM" id="SSF55961">
    <property type="entry name" value="Bet v1-like"/>
    <property type="match status" value="1"/>
</dbReference>
<comment type="caution">
    <text evidence="1">The sequence shown here is derived from an EMBL/GenBank/DDBJ whole genome shotgun (WGS) entry which is preliminary data.</text>
</comment>
<protein>
    <recommendedName>
        <fullName evidence="3">SRPBCC family protein</fullName>
    </recommendedName>
</protein>
<dbReference type="Proteomes" id="UP001501599">
    <property type="component" value="Unassembled WGS sequence"/>
</dbReference>
<evidence type="ECO:0000313" key="2">
    <source>
        <dbReference type="Proteomes" id="UP001501599"/>
    </source>
</evidence>
<proteinExistence type="predicted"/>
<reference evidence="2" key="1">
    <citation type="journal article" date="2019" name="Int. J. Syst. Evol. Microbiol.">
        <title>The Global Catalogue of Microorganisms (GCM) 10K type strain sequencing project: providing services to taxonomists for standard genome sequencing and annotation.</title>
        <authorList>
            <consortium name="The Broad Institute Genomics Platform"/>
            <consortium name="The Broad Institute Genome Sequencing Center for Infectious Disease"/>
            <person name="Wu L."/>
            <person name="Ma J."/>
        </authorList>
    </citation>
    <scope>NUCLEOTIDE SEQUENCE [LARGE SCALE GENOMIC DNA]</scope>
    <source>
        <strain evidence="2">JCM 16026</strain>
    </source>
</reference>
<sequence length="157" mass="17042">MERSIVVAAPVEVAYDRVLGDELTGLFDRGHLLLPAIDATVTLSGPTRWGTEVGQSRRIVLADGGSMVETVRTIDAPEATTYEMSDLTGPFATLFSGVLGEWTFEPLGGGTRVTWRWRLRPRSVVGRIAAPVIARMWQGYAAKALERIQTSLGSPRG</sequence>